<keyword evidence="3" id="KW-1185">Reference proteome</keyword>
<dbReference type="WBParaSite" id="PDA_v2.g28690.t1">
    <property type="protein sequence ID" value="PDA_v2.g28690.t1"/>
    <property type="gene ID" value="PDA_v2.g28690"/>
</dbReference>
<dbReference type="SMART" id="SM00457">
    <property type="entry name" value="MACPF"/>
    <property type="match status" value="1"/>
</dbReference>
<dbReference type="Pfam" id="PF01823">
    <property type="entry name" value="MACPF"/>
    <property type="match status" value="1"/>
</dbReference>
<dbReference type="Proteomes" id="UP000887578">
    <property type="component" value="Unplaced"/>
</dbReference>
<dbReference type="AlphaFoldDB" id="A0A914QAV1"/>
<dbReference type="PROSITE" id="PS51412">
    <property type="entry name" value="MACPF_2"/>
    <property type="match status" value="1"/>
</dbReference>
<accession>A0A914QAV1</accession>
<name>A0A914QAV1_9BILA</name>
<evidence type="ECO:0000313" key="3">
    <source>
        <dbReference type="Proteomes" id="UP000887578"/>
    </source>
</evidence>
<feature type="chain" id="PRO_5038011604" evidence="1">
    <location>
        <begin position="23"/>
        <end position="683"/>
    </location>
</feature>
<dbReference type="InterPro" id="IPR020864">
    <property type="entry name" value="MACPF"/>
</dbReference>
<feature type="domain" description="MACPF" evidence="2">
    <location>
        <begin position="26"/>
        <end position="352"/>
    </location>
</feature>
<evidence type="ECO:0000259" key="2">
    <source>
        <dbReference type="PROSITE" id="PS51412"/>
    </source>
</evidence>
<proteinExistence type="predicted"/>
<reference evidence="4" key="1">
    <citation type="submission" date="2022-11" db="UniProtKB">
        <authorList>
            <consortium name="WormBaseParasite"/>
        </authorList>
    </citation>
    <scope>IDENTIFICATION</scope>
</reference>
<evidence type="ECO:0000313" key="4">
    <source>
        <dbReference type="WBParaSite" id="PDA_v2.g28690.t1"/>
    </source>
</evidence>
<sequence>MVSYRGTIVLILSCLSISTATAQLSTVNACLKEAKTIPGNSMNSRTLAGIVGYGWDDLQSVITKPVFLEEFKSCQAEPTGAFLLPDNVIATPILQTSLDRMAQFYATFNDYKQTITNTFTSSAGGGYGLFKASGSFSAKHQKSKETFAKYKSSLLHTKLVYRSFNLYRDSSSTLEPGFVDRIEQITNTLSRNLTYQAKYLSEMIVKDYGTHYVSTAETGAIIEQETYVDSSSLSSSSASLDSIRASAAASFGSYFHASVSDTHEVADEDKKTLSQIMKHSQITTNGGPDVNAVLAMSDNGTMQVNNLVSFNHDGDWLYQIVVPRNFPNIDSGILFRAQLSLQNAIELYYKKNTIRGCTDMNAPNYNFQANYDDGTCKPNNDSYPFGGVYQICTPLDDSPQWRCDNFTQDNTFVGGPFCDNTLFEPVKLLDEIYHFEDRVVTKTRQECHKHWFHKKCHDVNYDVIYKDSVNVEAFWCRKKADVNLPTEKGAMFGGLFENGKVNEFTGEVGCPGTFQPYFLGRSITVCISYQYESDHAYSVPIEKFFSCQSPANVKTCSGNFTQHLAAVENNCDVFFCLRRQTYKQFQHPIIQRPPFTMEQLAASNYSEHTIRATYKGVELFSTPLRMLSDDTVVVSKSANFTSSNVNIDAYIGDVHEKVLIVSNNLTASAAETLENIKQMDPDD</sequence>
<protein>
    <submittedName>
        <fullName evidence="4">Macrophage-expressed gene 1 protein</fullName>
    </submittedName>
</protein>
<evidence type="ECO:0000256" key="1">
    <source>
        <dbReference type="SAM" id="SignalP"/>
    </source>
</evidence>
<feature type="signal peptide" evidence="1">
    <location>
        <begin position="1"/>
        <end position="22"/>
    </location>
</feature>
<organism evidence="3 4">
    <name type="scientific">Panagrolaimus davidi</name>
    <dbReference type="NCBI Taxonomy" id="227884"/>
    <lineage>
        <taxon>Eukaryota</taxon>
        <taxon>Metazoa</taxon>
        <taxon>Ecdysozoa</taxon>
        <taxon>Nematoda</taxon>
        <taxon>Chromadorea</taxon>
        <taxon>Rhabditida</taxon>
        <taxon>Tylenchina</taxon>
        <taxon>Panagrolaimomorpha</taxon>
        <taxon>Panagrolaimoidea</taxon>
        <taxon>Panagrolaimidae</taxon>
        <taxon>Panagrolaimus</taxon>
    </lineage>
</organism>
<keyword evidence="1" id="KW-0732">Signal</keyword>